<dbReference type="Pfam" id="PF14090">
    <property type="entry name" value="HTH_39"/>
    <property type="match status" value="1"/>
</dbReference>
<dbReference type="RefSeq" id="WP_129240908.1">
    <property type="nucleotide sequence ID" value="NZ_UFQC01000010.1"/>
</dbReference>
<gene>
    <name evidence="2" type="ORF">AVE30378_02202</name>
</gene>
<dbReference type="AlphaFoldDB" id="A0A446CFT0"/>
<dbReference type="Proteomes" id="UP000289465">
    <property type="component" value="Unassembled WGS sequence"/>
</dbReference>
<evidence type="ECO:0000313" key="3">
    <source>
        <dbReference type="Proteomes" id="UP000289465"/>
    </source>
</evidence>
<name>A0A446CFT0_9BURK</name>
<reference evidence="2 3" key="1">
    <citation type="submission" date="2018-07" db="EMBL/GenBank/DDBJ databases">
        <authorList>
            <person name="Peeters C."/>
        </authorList>
    </citation>
    <scope>NUCLEOTIDE SEQUENCE [LARGE SCALE GENOMIC DNA]</scope>
    <source>
        <strain evidence="2 3">LMG 30378</strain>
    </source>
</reference>
<evidence type="ECO:0000313" key="2">
    <source>
        <dbReference type="EMBL" id="SSW66663.1"/>
    </source>
</evidence>
<dbReference type="InterPro" id="IPR055245">
    <property type="entry name" value="HTH_proteobacteria"/>
</dbReference>
<proteinExistence type="predicted"/>
<sequence>MAVSGNSAEAQRGRLLAALERGPVDTVRAYRELDILHVPRRVFELRKQGYDISTHWMERYTEAGVPHRVGVYVLGGARS</sequence>
<organism evidence="2 3">
    <name type="scientific">Achromobacter veterisilvae</name>
    <dbReference type="NCBI Taxonomy" id="2069367"/>
    <lineage>
        <taxon>Bacteria</taxon>
        <taxon>Pseudomonadati</taxon>
        <taxon>Pseudomonadota</taxon>
        <taxon>Betaproteobacteria</taxon>
        <taxon>Burkholderiales</taxon>
        <taxon>Alcaligenaceae</taxon>
        <taxon>Achromobacter</taxon>
    </lineage>
</organism>
<feature type="domain" description="Winged helix-turn-helix" evidence="1">
    <location>
        <begin position="11"/>
        <end position="75"/>
    </location>
</feature>
<protein>
    <recommendedName>
        <fullName evidence="1">Winged helix-turn-helix domain-containing protein</fullName>
    </recommendedName>
</protein>
<dbReference type="EMBL" id="UFQC01000010">
    <property type="protein sequence ID" value="SSW66663.1"/>
    <property type="molecule type" value="Genomic_DNA"/>
</dbReference>
<dbReference type="OrthoDB" id="8859808at2"/>
<accession>A0A446CFT0</accession>
<evidence type="ECO:0000259" key="1">
    <source>
        <dbReference type="Pfam" id="PF14090"/>
    </source>
</evidence>